<evidence type="ECO:0000313" key="2">
    <source>
        <dbReference type="Proteomes" id="UP000479000"/>
    </source>
</evidence>
<dbReference type="Proteomes" id="UP000479000">
    <property type="component" value="Unassembled WGS sequence"/>
</dbReference>
<reference evidence="1 2" key="1">
    <citation type="submission" date="2020-02" db="EMBL/GenBank/DDBJ databases">
        <authorList>
            <person name="Ferguson B K."/>
        </authorList>
    </citation>
    <scope>NUCLEOTIDE SEQUENCE [LARGE SCALE GENOMIC DNA]</scope>
</reference>
<evidence type="ECO:0000313" key="1">
    <source>
        <dbReference type="EMBL" id="CAB0007621.1"/>
    </source>
</evidence>
<gene>
    <name evidence="1" type="ORF">NTEN_LOCUS12893</name>
</gene>
<protein>
    <submittedName>
        <fullName evidence="1">Uncharacterized protein</fullName>
    </submittedName>
</protein>
<dbReference type="EMBL" id="CADCXU010019155">
    <property type="protein sequence ID" value="CAB0007621.1"/>
    <property type="molecule type" value="Genomic_DNA"/>
</dbReference>
<accession>A0A6H5GUH9</accession>
<name>A0A6H5GUH9_9HEMI</name>
<keyword evidence="2" id="KW-1185">Reference proteome</keyword>
<dbReference type="AlphaFoldDB" id="A0A6H5GUH9"/>
<proteinExistence type="predicted"/>
<sequence length="162" mass="18799">MKVRRITKLRAETKILEPHSTYDSAEVKGHHEMDEKKKFRDVWRDDRSRRVMNSEGPVMRAKGHSSLFVRLHLNETSCCMLIDTGATVDQKSLAKQELRSLSFIPCFKLFMISKFFDIFDLNTLKRSQNMIKLSHNFTFHNMEVLCVTDPKLVSVTFSSPGT</sequence>
<organism evidence="1 2">
    <name type="scientific">Nesidiocoris tenuis</name>
    <dbReference type="NCBI Taxonomy" id="355587"/>
    <lineage>
        <taxon>Eukaryota</taxon>
        <taxon>Metazoa</taxon>
        <taxon>Ecdysozoa</taxon>
        <taxon>Arthropoda</taxon>
        <taxon>Hexapoda</taxon>
        <taxon>Insecta</taxon>
        <taxon>Pterygota</taxon>
        <taxon>Neoptera</taxon>
        <taxon>Paraneoptera</taxon>
        <taxon>Hemiptera</taxon>
        <taxon>Heteroptera</taxon>
        <taxon>Panheteroptera</taxon>
        <taxon>Cimicomorpha</taxon>
        <taxon>Miridae</taxon>
        <taxon>Dicyphina</taxon>
        <taxon>Nesidiocoris</taxon>
    </lineage>
</organism>